<proteinExistence type="predicted"/>
<sequence>MELAARDDIPSDHDALSDVLAQLGERVAPVTFARERTLPIAEPLSGLFPEQALVRGRVLSCCGTAASSMAFSVASEALAQGAWMAVVDVDTFGADAAAELGVPLERIVRIESNPRLSSDASAEAASDRLAAEWIDVMGAAVDGFDIVVTRVPASLRTDRRPAAVRKLGSRVQQRGAVVLVLGDAGALGSDITLTTQRTVWEGLGQGFGHLRCRQIEIEAAGRRQPRAQRCSLELVGAAGRVALRAGVASGESALAVVAGDDLAVGRAVDAVELDPQAEVLAEMRAGLHDDHLAAG</sequence>
<keyword evidence="2" id="KW-1185">Reference proteome</keyword>
<evidence type="ECO:0000313" key="1">
    <source>
        <dbReference type="EMBL" id="BAN03259.1"/>
    </source>
</evidence>
<reference evidence="1 2" key="1">
    <citation type="journal article" date="2013" name="Int. J. Syst. Evol. Microbiol.">
        <title>Ilumatobacter nonamiense sp. nov. and Ilumatobacter coccineum sp. nov., isolated from seashore sand.</title>
        <authorList>
            <person name="Matsumoto A."/>
            <person name="Kasai H."/>
            <person name="Matsuo Y."/>
            <person name="Shizuri Y."/>
            <person name="Ichikawa N."/>
            <person name="Fujita N."/>
            <person name="Omura S."/>
            <person name="Takahashi Y."/>
        </authorList>
    </citation>
    <scope>NUCLEOTIDE SEQUENCE [LARGE SCALE GENOMIC DNA]</scope>
    <source>
        <strain evidence="2">NBRC 103263 / KCTC 29153 / YM16-304</strain>
    </source>
</reference>
<protein>
    <submittedName>
        <fullName evidence="1">Uncharacterized protein</fullName>
    </submittedName>
</protein>
<dbReference type="OrthoDB" id="3873597at2"/>
<dbReference type="EMBL" id="AP012057">
    <property type="protein sequence ID" value="BAN03259.1"/>
    <property type="molecule type" value="Genomic_DNA"/>
</dbReference>
<name>A0A6C7EDJ7_ILUCY</name>
<dbReference type="KEGG" id="aym:YM304_29450"/>
<gene>
    <name evidence="1" type="ORF">YM304_29450</name>
</gene>
<accession>A0A6C7EDJ7</accession>
<dbReference type="RefSeq" id="WP_015442506.1">
    <property type="nucleotide sequence ID" value="NC_020520.1"/>
</dbReference>
<dbReference type="Proteomes" id="UP000011863">
    <property type="component" value="Chromosome"/>
</dbReference>
<evidence type="ECO:0000313" key="2">
    <source>
        <dbReference type="Proteomes" id="UP000011863"/>
    </source>
</evidence>
<organism evidence="1 2">
    <name type="scientific">Ilumatobacter coccineus (strain NBRC 103263 / KCTC 29153 / YM16-304)</name>
    <dbReference type="NCBI Taxonomy" id="1313172"/>
    <lineage>
        <taxon>Bacteria</taxon>
        <taxon>Bacillati</taxon>
        <taxon>Actinomycetota</taxon>
        <taxon>Acidimicrobiia</taxon>
        <taxon>Acidimicrobiales</taxon>
        <taxon>Ilumatobacteraceae</taxon>
        <taxon>Ilumatobacter</taxon>
    </lineage>
</organism>
<dbReference type="AlphaFoldDB" id="A0A6C7EDJ7"/>